<gene>
    <name evidence="3" type="ORF">NIES806_24130</name>
</gene>
<accession>A0A1Z4V3V8</accession>
<dbReference type="Proteomes" id="UP000218702">
    <property type="component" value="Chromosome"/>
</dbReference>
<dbReference type="Pfam" id="PF02604">
    <property type="entry name" value="PhdYeFM_antitox"/>
    <property type="match status" value="1"/>
</dbReference>
<evidence type="ECO:0000313" key="3">
    <source>
        <dbReference type="EMBL" id="BAZ86202.1"/>
    </source>
</evidence>
<dbReference type="RefSeq" id="WP_096667529.1">
    <property type="nucleotide sequence ID" value="NZ_AP018316.1"/>
</dbReference>
<evidence type="ECO:0000313" key="4">
    <source>
        <dbReference type="Proteomes" id="UP000218702"/>
    </source>
</evidence>
<comment type="similarity">
    <text evidence="1 2">Belongs to the phD/YefM antitoxin family.</text>
</comment>
<evidence type="ECO:0000256" key="1">
    <source>
        <dbReference type="ARBA" id="ARBA00009981"/>
    </source>
</evidence>
<dbReference type="AlphaFoldDB" id="A0A1Z4V3V8"/>
<dbReference type="InterPro" id="IPR036165">
    <property type="entry name" value="YefM-like_sf"/>
</dbReference>
<name>A0A1Z4V3V8_9CYAN</name>
<evidence type="ECO:0000256" key="2">
    <source>
        <dbReference type="RuleBase" id="RU362080"/>
    </source>
</evidence>
<dbReference type="SUPFAM" id="SSF143120">
    <property type="entry name" value="YefM-like"/>
    <property type="match status" value="1"/>
</dbReference>
<keyword evidence="4" id="KW-1185">Reference proteome</keyword>
<comment type="function">
    <text evidence="2">Antitoxin component of a type II toxin-antitoxin (TA) system.</text>
</comment>
<dbReference type="NCBIfam" id="TIGR01552">
    <property type="entry name" value="phd_fam"/>
    <property type="match status" value="1"/>
</dbReference>
<protein>
    <recommendedName>
        <fullName evidence="2">Antitoxin</fullName>
    </recommendedName>
</protein>
<organism evidence="3 4">
    <name type="scientific">Dolichospermum compactum NIES-806</name>
    <dbReference type="NCBI Taxonomy" id="1973481"/>
    <lineage>
        <taxon>Bacteria</taxon>
        <taxon>Bacillati</taxon>
        <taxon>Cyanobacteriota</taxon>
        <taxon>Cyanophyceae</taxon>
        <taxon>Nostocales</taxon>
        <taxon>Aphanizomenonaceae</taxon>
        <taxon>Dolichospermum</taxon>
        <taxon>Dolichospermum compactum</taxon>
    </lineage>
</organism>
<proteinExistence type="inferred from homology"/>
<dbReference type="KEGG" id="dcm:NIES806_24130"/>
<dbReference type="OrthoDB" id="165038at2"/>
<sequence>MIYLSATEAKQNFTEFLDKAQKEPITIQRQEQDLVVVLSVLEYQRLTKLLKNEFHGFCDQVGKNAEVKGMTEEKLKEMLESDD</sequence>
<reference evidence="3 4" key="1">
    <citation type="submission" date="2017-06" db="EMBL/GenBank/DDBJ databases">
        <title>Genome sequencing of cyanobaciteial culture collection at National Institute for Environmental Studies (NIES).</title>
        <authorList>
            <person name="Hirose Y."/>
            <person name="Shimura Y."/>
            <person name="Fujisawa T."/>
            <person name="Nakamura Y."/>
            <person name="Kawachi M."/>
        </authorList>
    </citation>
    <scope>NUCLEOTIDE SEQUENCE [LARGE SCALE GENOMIC DNA]</scope>
    <source>
        <strain evidence="3 4">NIES-806</strain>
    </source>
</reference>
<dbReference type="Gene3D" id="3.40.1620.10">
    <property type="entry name" value="YefM-like domain"/>
    <property type="match status" value="1"/>
</dbReference>
<dbReference type="InterPro" id="IPR006442">
    <property type="entry name" value="Antitoxin_Phd/YefM"/>
</dbReference>
<dbReference type="EMBL" id="AP018316">
    <property type="protein sequence ID" value="BAZ86202.1"/>
    <property type="molecule type" value="Genomic_DNA"/>
</dbReference>